<dbReference type="Pfam" id="PF01124">
    <property type="entry name" value="MAPEG"/>
    <property type="match status" value="1"/>
</dbReference>
<evidence type="ECO:0000256" key="1">
    <source>
        <dbReference type="ARBA" id="ARBA00004370"/>
    </source>
</evidence>
<keyword evidence="2 5" id="KW-0812">Transmembrane</keyword>
<feature type="transmembrane region" description="Helical" evidence="5">
    <location>
        <begin position="91"/>
        <end position="120"/>
    </location>
</feature>
<evidence type="ECO:0000256" key="4">
    <source>
        <dbReference type="ARBA" id="ARBA00023136"/>
    </source>
</evidence>
<reference evidence="7" key="1">
    <citation type="submission" date="2015-10" db="EMBL/GenBank/DDBJ databases">
        <title>Metagenome-Assembled Genomes uncover a global brackish microbiome.</title>
        <authorList>
            <person name="Hugerth L.W."/>
            <person name="Larsson J."/>
            <person name="Alneberg J."/>
            <person name="Lindh M.V."/>
            <person name="Legrand C."/>
            <person name="Pinhassi J."/>
            <person name="Andersson A."/>
        </authorList>
    </citation>
    <scope>NUCLEOTIDE SEQUENCE [LARGE SCALE GENOMIC DNA]</scope>
</reference>
<dbReference type="AlphaFoldDB" id="A0A0R2PLB9"/>
<keyword evidence="4 5" id="KW-0472">Membrane</keyword>
<evidence type="ECO:0000313" key="7">
    <source>
        <dbReference type="Proteomes" id="UP000050874"/>
    </source>
</evidence>
<evidence type="ECO:0000313" key="6">
    <source>
        <dbReference type="EMBL" id="KRO38863.1"/>
    </source>
</evidence>
<accession>A0A0R2PLB9</accession>
<dbReference type="Proteomes" id="UP000050874">
    <property type="component" value="Unassembled WGS sequence"/>
</dbReference>
<dbReference type="InterPro" id="IPR001129">
    <property type="entry name" value="Membr-assoc_MAPEG"/>
</dbReference>
<comment type="caution">
    <text evidence="6">The sequence shown here is derived from an EMBL/GenBank/DDBJ whole genome shotgun (WGS) entry which is preliminary data.</text>
</comment>
<sequence length="121" mass="13338">MATYIIHALLLAFIQIWIVPMAFNIKNFSWLTSNRDEAVDLSVMAGRAKRASVNLQESLPAFLALALLSMQLSVDVTGLACWWLAFRVGHLIAYIAGIALLRTLTWFGSIASLIMMALALV</sequence>
<dbReference type="EMBL" id="LIAV01000276">
    <property type="protein sequence ID" value="KRO38863.1"/>
    <property type="molecule type" value="Genomic_DNA"/>
</dbReference>
<dbReference type="SUPFAM" id="SSF161084">
    <property type="entry name" value="MAPEG domain-like"/>
    <property type="match status" value="1"/>
</dbReference>
<feature type="transmembrane region" description="Helical" evidence="5">
    <location>
        <begin position="6"/>
        <end position="25"/>
    </location>
</feature>
<gene>
    <name evidence="6" type="ORF">ABR63_00365</name>
</gene>
<feature type="transmembrane region" description="Helical" evidence="5">
    <location>
        <begin position="59"/>
        <end position="85"/>
    </location>
</feature>
<evidence type="ECO:0000256" key="2">
    <source>
        <dbReference type="ARBA" id="ARBA00022692"/>
    </source>
</evidence>
<dbReference type="InterPro" id="IPR023352">
    <property type="entry name" value="MAPEG-like_dom_sf"/>
</dbReference>
<evidence type="ECO:0008006" key="8">
    <source>
        <dbReference type="Google" id="ProtNLM"/>
    </source>
</evidence>
<comment type="subcellular location">
    <subcellularLocation>
        <location evidence="1">Membrane</location>
    </subcellularLocation>
</comment>
<name>A0A0R2PLB9_9GAMM</name>
<keyword evidence="3 5" id="KW-1133">Transmembrane helix</keyword>
<evidence type="ECO:0000256" key="3">
    <source>
        <dbReference type="ARBA" id="ARBA00022989"/>
    </source>
</evidence>
<evidence type="ECO:0000256" key="5">
    <source>
        <dbReference type="SAM" id="Phobius"/>
    </source>
</evidence>
<dbReference type="GO" id="GO:0016020">
    <property type="term" value="C:membrane"/>
    <property type="evidence" value="ECO:0007669"/>
    <property type="project" value="UniProtKB-SubCell"/>
</dbReference>
<organism evidence="6 7">
    <name type="scientific">SAR86 cluster bacterium BACL1 MAG-120920-bin57</name>
    <dbReference type="NCBI Taxonomy" id="1655571"/>
    <lineage>
        <taxon>Bacteria</taxon>
        <taxon>Pseudomonadati</taxon>
        <taxon>Pseudomonadota</taxon>
        <taxon>Gammaproteobacteria</taxon>
        <taxon>SAR86 cluster</taxon>
    </lineage>
</organism>
<protein>
    <recommendedName>
        <fullName evidence="8">MAPEG family protein</fullName>
    </recommendedName>
</protein>
<proteinExistence type="predicted"/>
<dbReference type="Gene3D" id="1.20.120.550">
    <property type="entry name" value="Membrane associated eicosanoid/glutathione metabolism-like domain"/>
    <property type="match status" value="1"/>
</dbReference>